<dbReference type="GO" id="GO:0005669">
    <property type="term" value="C:transcription factor TFIID complex"/>
    <property type="evidence" value="ECO:0007669"/>
    <property type="project" value="InterPro"/>
</dbReference>
<feature type="compositionally biased region" description="Basic and acidic residues" evidence="3">
    <location>
        <begin position="748"/>
        <end position="757"/>
    </location>
</feature>
<feature type="region of interest" description="Disordered" evidence="3">
    <location>
        <begin position="748"/>
        <end position="767"/>
    </location>
</feature>
<sequence>MSLEDVDWDKQAAEDDKILQRFLLNQENPDDQGALNLDRPLEVGEKADDAEDFEDISDDDLPDEEEATNGAGADLPGLTDDGRTSHDTDDLFGELRGSSPFEGVDRHNGVQIKQLDDSQTTQSIGSRLTLPSSLPSLDKSTEFPSMSFDQEPKPSDEANQDLSIPAPAETEEELVKQAWPTFEQGVTINWNELLPPKKAHYIPKQPIKPPKPVNPTRVSLDLAPEQEKSFRVAGASHPNKLQRIQESVAKGIIPILEEESDEATSEDGFDWDTPPPDEEIGGISWADLQVICDDWESRIEASSPEVEERQAPEVTWDDADDEWFRDMEMHPEKRQKTSKPKEIDILKMPSFAVPSFDDFERATARVAKRVMLDLNDPHLLVDVHQPSQTDRQLRLGGSFKRGGSGNVSKSLSQRFNISNDEAYDALKENHQNKVRALIGSITVEHSLPALKLQWPYYRVKLYTKEARSYHRPSLKFGKFMNHVIYFSKPAQRKRKHMKGLSTQEIFKESKDLSLADNSTAMLLEYSEEHPTVLSNFGMGNRIINYYRRKDADDALRPKNEIGETSVLMPEDRSPFAQFGTVEPGETVPTLHNAMFRAPVFKQEPKNTDFLVIRNTTGVNGTSWHIRNIDNIYAVGQQLPSMEIPGPQSRKVTNASKSRMKMIAFRKIRHNPANTVRIDEITSHITDSSDMQNRQKLKEFIKYYKDEKVWRVKPGDVIPDETTVRSWVKPEDVCTIDAMQVGLRHLEDAGYGRDNRDDGSEEEQEGDSLEQLLAPWKTSKNFLDAAAGKAMLQLHGEGDPTGCGLAFSFIKTSMKGGYLDTIQGPQATTEDAIARERKANGGHKYNVDKQNEIYTRAIKGIWEKQKANLSDTAEHAGSEMELDHPLEMEQPYGRNATPHSATTPANFDDSVSQISRFSTSSHHAGKAHRIVRTIRNKWNQPEEVEEIVSDPRVWREYVKRRHALDADGHNVYDVKPTGDPEWDKKEAQRVRKELARLERNKERRHAREKQKGIFRGPEGTADAGSPSATPASTDATPKGTLRKCANCGQAGHIKTNKKLCPMLNGTMKSEDGGMDHGFGAVAAPSFGS</sequence>
<proteinExistence type="predicted"/>
<dbReference type="Proteomes" id="UP000077154">
    <property type="component" value="Unassembled WGS sequence"/>
</dbReference>
<name>A0A177AB97_9PEZI</name>
<dbReference type="GO" id="GO:0051123">
    <property type="term" value="P:RNA polymerase II preinitiation complex assembly"/>
    <property type="evidence" value="ECO:0007669"/>
    <property type="project" value="TreeGrafter"/>
</dbReference>
<dbReference type="EMBL" id="KV441397">
    <property type="protein sequence ID" value="OAF58384.1"/>
    <property type="molecule type" value="Genomic_DNA"/>
</dbReference>
<feature type="compositionally biased region" description="Low complexity" evidence="3">
    <location>
        <begin position="126"/>
        <end position="137"/>
    </location>
</feature>
<dbReference type="InterPro" id="IPR022591">
    <property type="entry name" value="TAF1_HAT_dom"/>
</dbReference>
<dbReference type="GO" id="GO:0004402">
    <property type="term" value="F:histone acetyltransferase activity"/>
    <property type="evidence" value="ECO:0007669"/>
    <property type="project" value="InterPro"/>
</dbReference>
<dbReference type="OrthoDB" id="5752at2759"/>
<comment type="subcellular location">
    <subcellularLocation>
        <location evidence="1">Nucleus</location>
    </subcellularLocation>
</comment>
<keyword evidence="2" id="KW-0539">Nucleus</keyword>
<dbReference type="VEuPathDB" id="FungiDB:GMDG_05366"/>
<dbReference type="Pfam" id="PF12157">
    <property type="entry name" value="DUF3591"/>
    <property type="match status" value="1"/>
</dbReference>
<dbReference type="PANTHER" id="PTHR13900">
    <property type="entry name" value="TRANSCRIPTION INITIATION FACTOR TFIID"/>
    <property type="match status" value="1"/>
</dbReference>
<evidence type="ECO:0000256" key="1">
    <source>
        <dbReference type="ARBA" id="ARBA00004123"/>
    </source>
</evidence>
<evidence type="ECO:0000313" key="5">
    <source>
        <dbReference type="EMBL" id="OAF58384.1"/>
    </source>
</evidence>
<feature type="compositionally biased region" description="Polar residues" evidence="3">
    <location>
        <begin position="1025"/>
        <end position="1034"/>
    </location>
</feature>
<organism evidence="5">
    <name type="scientific">Pseudogymnoascus destructans</name>
    <dbReference type="NCBI Taxonomy" id="655981"/>
    <lineage>
        <taxon>Eukaryota</taxon>
        <taxon>Fungi</taxon>
        <taxon>Dikarya</taxon>
        <taxon>Ascomycota</taxon>
        <taxon>Pezizomycotina</taxon>
        <taxon>Leotiomycetes</taxon>
        <taxon>Thelebolales</taxon>
        <taxon>Thelebolaceae</taxon>
        <taxon>Pseudogymnoascus</taxon>
    </lineage>
</organism>
<dbReference type="GO" id="GO:0016251">
    <property type="term" value="F:RNA polymerase II general transcription initiation factor activity"/>
    <property type="evidence" value="ECO:0007669"/>
    <property type="project" value="InterPro"/>
</dbReference>
<accession>A0A177AB97</accession>
<feature type="compositionally biased region" description="Acidic residues" evidence="3">
    <location>
        <begin position="48"/>
        <end position="67"/>
    </location>
</feature>
<feature type="domain" description="Transcription initiation factor TFIID subunit 1 histone acetyltransferase" evidence="4">
    <location>
        <begin position="415"/>
        <end position="868"/>
    </location>
</feature>
<dbReference type="InterPro" id="IPR040240">
    <property type="entry name" value="TAF1"/>
</dbReference>
<dbReference type="RefSeq" id="XP_024323669.1">
    <property type="nucleotide sequence ID" value="XM_024470053.1"/>
</dbReference>
<evidence type="ECO:0000256" key="2">
    <source>
        <dbReference type="ARBA" id="ARBA00023242"/>
    </source>
</evidence>
<dbReference type="AlphaFoldDB" id="A0A177AB97"/>
<feature type="region of interest" description="Disordered" evidence="3">
    <location>
        <begin position="997"/>
        <end position="1039"/>
    </location>
</feature>
<dbReference type="GeneID" id="36289512"/>
<dbReference type="eggNOG" id="KOG0008">
    <property type="taxonomic scope" value="Eukaryota"/>
</dbReference>
<feature type="compositionally biased region" description="Basic and acidic residues" evidence="3">
    <location>
        <begin position="80"/>
        <end position="89"/>
    </location>
</feature>
<protein>
    <recommendedName>
        <fullName evidence="4">Transcription initiation factor TFIID subunit 1 histone acetyltransferase domain-containing protein</fullName>
    </recommendedName>
</protein>
<feature type="compositionally biased region" description="Acidic residues" evidence="3">
    <location>
        <begin position="758"/>
        <end position="767"/>
    </location>
</feature>
<reference evidence="5" key="1">
    <citation type="submission" date="2016-03" db="EMBL/GenBank/DDBJ databases">
        <title>Updated assembly of Pseudogymnoascus destructans, the fungus causing white-nose syndrome of bats.</title>
        <authorList>
            <person name="Palmer J.M."/>
            <person name="Drees K.P."/>
            <person name="Foster J.T."/>
            <person name="Lindner D.L."/>
        </authorList>
    </citation>
    <scope>NUCLEOTIDE SEQUENCE [LARGE SCALE GENOMIC DNA]</scope>
    <source>
        <strain evidence="5">20631-21</strain>
    </source>
</reference>
<dbReference type="GO" id="GO:0017025">
    <property type="term" value="F:TBP-class protein binding"/>
    <property type="evidence" value="ECO:0007669"/>
    <property type="project" value="InterPro"/>
</dbReference>
<dbReference type="PANTHER" id="PTHR13900:SF0">
    <property type="entry name" value="TRANSCRIPTION INITIATION FACTOR TFIID SUBUNIT 1"/>
    <property type="match status" value="1"/>
</dbReference>
<evidence type="ECO:0000259" key="4">
    <source>
        <dbReference type="Pfam" id="PF12157"/>
    </source>
</evidence>
<gene>
    <name evidence="5" type="ORF">VC83_06452</name>
</gene>
<evidence type="ECO:0000256" key="3">
    <source>
        <dbReference type="SAM" id="MobiDB-lite"/>
    </source>
</evidence>
<feature type="region of interest" description="Disordered" evidence="3">
    <location>
        <begin position="24"/>
        <end position="172"/>
    </location>
</feature>